<dbReference type="Pfam" id="PF25019">
    <property type="entry name" value="LRR_R13L1-DRL21"/>
    <property type="match status" value="2"/>
</dbReference>
<proteinExistence type="predicted"/>
<dbReference type="AlphaFoldDB" id="I4DI73"/>
<evidence type="ECO:0000259" key="3">
    <source>
        <dbReference type="Pfam" id="PF23247"/>
    </source>
</evidence>
<dbReference type="InterPro" id="IPR056789">
    <property type="entry name" value="LRR_R13L1-DRL21"/>
</dbReference>
<dbReference type="PANTHER" id="PTHR36766">
    <property type="entry name" value="PLANT BROAD-SPECTRUM MILDEW RESISTANCE PROTEIN RPW8"/>
    <property type="match status" value="1"/>
</dbReference>
<evidence type="ECO:0000259" key="4">
    <source>
        <dbReference type="Pfam" id="PF25019"/>
    </source>
</evidence>
<dbReference type="InterPro" id="IPR057135">
    <property type="entry name" value="At4g27190-like_LRR"/>
</dbReference>
<dbReference type="SUPFAM" id="SSF52058">
    <property type="entry name" value="L domain-like"/>
    <property type="match status" value="1"/>
</dbReference>
<accession>I4DI73</accession>
<sequence>MTSLQELTNFKVENSIGFEITQLQRMSELVELGVSRLENVTTKQEASGASLKDKHHLERLHLFWKGVRNGYDSDGNYNEYDSDLSYSDSDMNSENECDGNMIPEPSMHSETEEERLQTTNSNDVPSLDHIPDTASEVLEGLEPHHNLKYLWISWYNGAKAPTWLATSLTHLQTLRLENCGEWQRLSLERLSLLRKLVLIKMKNASVLSIRSPEEIILIGMQKLHTCSCTSMGDLNSSLRVLKIEQCPVLKVFPLFQNSQQFKIERMSWLSSLTKLTINDCPHLHVHNPLPPSTIVSELFIAGVSTLPRVEGSSHGTLRIGRHPNDIFSFDSDELMILDDKSLSFHSLRSLTRLVIDGCKNLMSVSFESLRQLLRLKSLRIYNCPQLFSSNVPSELTSEDTTATEASSSGYPSRDELLHLPLNLIPSLKKVTIRFCSLRFYGNKEGFARFTFLEGIAISRCPELISSLVHNNRKDEQVNGRWLLPPSIVELEIQDDNYLQMLQPCFPGSLTHLKRLQVQGNPNLTSLQLHSCTELQELIIQSCRSLNSLQGLQSLCNLRLLRAYRCLGDLGGDERCLLPQSIEELDIDEYFQETLQPFFPRNLTCLKKLRVSGTTSFKSLELMSCTALEHLKIEGCASLATLVGLQSLHSLRHLEVFRCPSLPLCLESLSGQGYELCPRLERLQIDDLSILTTSLCQHLISVQFLELYGDPYLYIRGVEVARLTDEQERALQLLTSLQELQFKSHDSLVDLPTGLHNLPSLKRLKIDNCKSIMRLPEKGLPPSLEELHISNCSKELADHCRMLESKLMVSTD</sequence>
<dbReference type="InterPro" id="IPR032675">
    <property type="entry name" value="LRR_dom_sf"/>
</dbReference>
<name>I4DI73_ORYSJ</name>
<dbReference type="SUPFAM" id="SSF52047">
    <property type="entry name" value="RNI-like"/>
    <property type="match status" value="1"/>
</dbReference>
<dbReference type="Gene3D" id="3.80.10.10">
    <property type="entry name" value="Ribonuclease Inhibitor"/>
    <property type="match status" value="4"/>
</dbReference>
<feature type="domain" description="R13L1/DRL21-like LRR repeat region" evidence="4">
    <location>
        <begin position="20"/>
        <end position="68"/>
    </location>
</feature>
<evidence type="ECO:0000256" key="2">
    <source>
        <dbReference type="SAM" id="MobiDB-lite"/>
    </source>
</evidence>
<feature type="domain" description="R13L1/DRL21-like LRR repeat region" evidence="4">
    <location>
        <begin position="131"/>
        <end position="201"/>
    </location>
</feature>
<feature type="region of interest" description="Disordered" evidence="2">
    <location>
        <begin position="82"/>
        <end position="128"/>
    </location>
</feature>
<reference evidence="5" key="1">
    <citation type="submission" date="2009-05" db="EMBL/GenBank/DDBJ databases">
        <title>Oryza sativa Japonica Group DNA, complete sequence, cultivar: Jamaica.</title>
        <authorList>
            <person name="Katsuyuki I."/>
            <person name="Kuboyama T."/>
            <person name="Matsumoto T."/>
            <person name="Wu J."/>
            <person name="Kanamori H."/>
        </authorList>
    </citation>
    <scope>NUCLEOTIDE SEQUENCE</scope>
</reference>
<evidence type="ECO:0000256" key="1">
    <source>
        <dbReference type="ARBA" id="ARBA00022614"/>
    </source>
</evidence>
<protein>
    <submittedName>
        <fullName evidence="5">Putative XA1</fullName>
    </submittedName>
</protein>
<gene>
    <name evidence="5" type="primary">Jama36N09.1</name>
</gene>
<organism evidence="5">
    <name type="scientific">Oryza sativa subsp. japonica</name>
    <name type="common">Rice</name>
    <dbReference type="NCBI Taxonomy" id="39947"/>
    <lineage>
        <taxon>Eukaryota</taxon>
        <taxon>Viridiplantae</taxon>
        <taxon>Streptophyta</taxon>
        <taxon>Embryophyta</taxon>
        <taxon>Tracheophyta</taxon>
        <taxon>Spermatophyta</taxon>
        <taxon>Magnoliopsida</taxon>
        <taxon>Liliopsida</taxon>
        <taxon>Poales</taxon>
        <taxon>Poaceae</taxon>
        <taxon>BOP clade</taxon>
        <taxon>Oryzoideae</taxon>
        <taxon>Oryzeae</taxon>
        <taxon>Oryzinae</taxon>
        <taxon>Oryza</taxon>
        <taxon>Oryza sativa</taxon>
    </lineage>
</organism>
<evidence type="ECO:0000313" key="5">
    <source>
        <dbReference type="EMBL" id="BAM17613.1"/>
    </source>
</evidence>
<dbReference type="EMBL" id="AP011523">
    <property type="protein sequence ID" value="BAM17613.1"/>
    <property type="molecule type" value="Genomic_DNA"/>
</dbReference>
<dbReference type="PANTHER" id="PTHR36766:SF73">
    <property type="entry name" value="NB-ARC DOMAIN-CONTAINING PROTEIN"/>
    <property type="match status" value="1"/>
</dbReference>
<keyword evidence="1" id="KW-0433">Leucine-rich repeat</keyword>
<dbReference type="Pfam" id="PF23247">
    <property type="entry name" value="LRR_RPS2"/>
    <property type="match status" value="1"/>
</dbReference>
<feature type="compositionally biased region" description="Basic and acidic residues" evidence="2">
    <location>
        <begin position="107"/>
        <end position="116"/>
    </location>
</feature>
<feature type="domain" description="Disease resistance protein At4g27190-like leucine-rich repeats" evidence="3">
    <location>
        <begin position="339"/>
        <end position="465"/>
    </location>
</feature>